<feature type="compositionally biased region" description="Pro residues" evidence="1">
    <location>
        <begin position="1258"/>
        <end position="1267"/>
    </location>
</feature>
<dbReference type="OrthoDB" id="443539at2759"/>
<evidence type="ECO:0000313" key="4">
    <source>
        <dbReference type="Proteomes" id="UP001152797"/>
    </source>
</evidence>
<accession>A0A9P1DTC6</accession>
<sequence length="1378" mass="153183">MVYRDPRVIQLRREPSNCPVIRDKPEEVFKLAKLWDSHGLLVAHFDQSFEHRRGELVRVFSALKNPTCDRQIGDHRGRNSIEARVVGPSRWLPAGPDLQDLVVDPSTQTLSICATDRRDFYHQLWVTRSRALCNTVGPGLPTEWLEETQVWPQLLGLMQKQRYDRLRDGDQLGMRSPGPRKSRGEFGQCWVAFGSVFQGDHAGVDLATEGHTQLLKDAGLLDEGTRLQSQSPLRSSSFAQGLCIDDYFCVSVEPENRARGASLSERFLLGARQKYEEHSLLGSPDKDVVGEDEAKVIGAQMNASARARRLGLVTLGAPLKKKLALSFVTLQLCALGYTTDALHLCLVGAWVSMLMYRRPLMSILRHAFSFVDAAHVDPIKPKVVRLTRALKDELVMLAILMPLAVTELSAPYHDCLYATDASSYRGAVVKCQPSKEVVEVLWKSCRSKGSYTRFRSQHEILLRQLGIGEEVEEHMHEEPVRRPLAFRFDFIEVFSGASGITKLVESWGFSVGPCIDLSESEEYDLRYLHVVSWLTHLCASEQIKGFMLEPPCTTFSIMRRPQLRSLEQPFGFDPTDDATALGTLLAQRSFQMMHIGLINEVSGILETTFSSRMRALPSYIALRDHEASDMLARRCKCKQKHVLVQGAFTKASATYTPKLSLELARTICLAMLAKQEVLELEECSETKGLENLLVNQTALTEKWQTLFSWKFKKLSHINILELSSILKLVMHLAKEASHTRVVALTDSLVVRGAVSKGRTSSKGLGAVLRKICSCVTAAGIYLTVPFVPTRLNVADDPTREVSLREPAGERVLANTEELFEMACFPPMRRWAANWTRLDWESRGLQSVGMRGSLSLIAPWVFLEKVLQSPGRRSWILLLVSSAQAMPLFPRNSGDTARASARALREQPTVTRPVLPVTLALREKHQAVFSTWLAENEIDFDLMLQRHYECIDEINMVLVRFGKALYAAGRPYNHYLETINLVVSRKPLLRRMLQMAWDYAFSWVKQEPSAHHVAMPFQVLLGCISVAILWGWDKVAGALALMWGALLRAGEFLAAFRSQLSLPRDAQFSVNFALVSIPEPKTRLTAARHQVAKLDIPDLIGVVDMAFGSLKPEQKLWQGSGQTLRNRLKQILCALHLPVTKTLQLKPLDLGSLRSGGLDRRRSGRKGVLTLPGPALPKHLRLTGLVERLKHIFSEKPVEIPDDAAVVAELPRPVVVPSAEKKSHGPCRGLVTAREVRRHVGESQPLQAVLEPDDVADVVPPPPPPPFSLLPSWEPVTLEALDAEEENAERGDADVAPSSSAASPKSPGSPLVVPLGREAAWSGWRHLPTSVEVAERPPELPELDLPDASEAADESLSPGSSCQGGANARDEGHVPLGWG</sequence>
<protein>
    <submittedName>
        <fullName evidence="2">Uncharacterized protein</fullName>
    </submittedName>
</protein>
<proteinExistence type="predicted"/>
<dbReference type="EMBL" id="CAMXCT030006519">
    <property type="protein sequence ID" value="CAL4802511.1"/>
    <property type="molecule type" value="Genomic_DNA"/>
</dbReference>
<reference evidence="3" key="2">
    <citation type="submission" date="2024-04" db="EMBL/GenBank/DDBJ databases">
        <authorList>
            <person name="Chen Y."/>
            <person name="Shah S."/>
            <person name="Dougan E. K."/>
            <person name="Thang M."/>
            <person name="Chan C."/>
        </authorList>
    </citation>
    <scope>NUCLEOTIDE SEQUENCE [LARGE SCALE GENOMIC DNA]</scope>
</reference>
<feature type="compositionally biased region" description="Low complexity" evidence="1">
    <location>
        <begin position="1295"/>
        <end position="1309"/>
    </location>
</feature>
<feature type="region of interest" description="Disordered" evidence="1">
    <location>
        <begin position="1250"/>
        <end position="1271"/>
    </location>
</feature>
<keyword evidence="4" id="KW-1185">Reference proteome</keyword>
<gene>
    <name evidence="2" type="ORF">C1SCF055_LOCUS40044</name>
</gene>
<evidence type="ECO:0000313" key="2">
    <source>
        <dbReference type="EMBL" id="CAI4015199.1"/>
    </source>
</evidence>
<feature type="region of interest" description="Disordered" evidence="1">
    <location>
        <begin position="1332"/>
        <end position="1378"/>
    </location>
</feature>
<organism evidence="2">
    <name type="scientific">Cladocopium goreaui</name>
    <dbReference type="NCBI Taxonomy" id="2562237"/>
    <lineage>
        <taxon>Eukaryota</taxon>
        <taxon>Sar</taxon>
        <taxon>Alveolata</taxon>
        <taxon>Dinophyceae</taxon>
        <taxon>Suessiales</taxon>
        <taxon>Symbiodiniaceae</taxon>
        <taxon>Cladocopium</taxon>
    </lineage>
</organism>
<reference evidence="2" key="1">
    <citation type="submission" date="2022-10" db="EMBL/GenBank/DDBJ databases">
        <authorList>
            <person name="Chen Y."/>
            <person name="Dougan E. K."/>
            <person name="Chan C."/>
            <person name="Rhodes N."/>
            <person name="Thang M."/>
        </authorList>
    </citation>
    <scope>NUCLEOTIDE SEQUENCE</scope>
</reference>
<dbReference type="Proteomes" id="UP001152797">
    <property type="component" value="Unassembled WGS sequence"/>
</dbReference>
<feature type="region of interest" description="Disordered" evidence="1">
    <location>
        <begin position="1284"/>
        <end position="1312"/>
    </location>
</feature>
<evidence type="ECO:0000256" key="1">
    <source>
        <dbReference type="SAM" id="MobiDB-lite"/>
    </source>
</evidence>
<comment type="caution">
    <text evidence="2">The sequence shown here is derived from an EMBL/GenBank/DDBJ whole genome shotgun (WGS) entry which is preliminary data.</text>
</comment>
<evidence type="ECO:0000313" key="3">
    <source>
        <dbReference type="EMBL" id="CAL1168574.1"/>
    </source>
</evidence>
<feature type="compositionally biased region" description="Acidic residues" evidence="1">
    <location>
        <begin position="1340"/>
        <end position="1352"/>
    </location>
</feature>
<dbReference type="EMBL" id="CAMXCT010006519">
    <property type="protein sequence ID" value="CAI4015199.1"/>
    <property type="molecule type" value="Genomic_DNA"/>
</dbReference>
<dbReference type="EMBL" id="CAMXCT020006519">
    <property type="protein sequence ID" value="CAL1168574.1"/>
    <property type="molecule type" value="Genomic_DNA"/>
</dbReference>
<name>A0A9P1DTC6_9DINO</name>